<reference evidence="2 3" key="1">
    <citation type="submission" date="2012-11" db="EMBL/GenBank/DDBJ databases">
        <authorList>
            <person name="Huguet-Tapia J.C."/>
            <person name="Durkin A.S."/>
            <person name="Pettis G.S."/>
            <person name="Badger J.H."/>
        </authorList>
    </citation>
    <scope>NUCLEOTIDE SEQUENCE [LARGE SCALE GENOMIC DNA]</scope>
    <source>
        <strain evidence="2 3">91-03</strain>
    </source>
</reference>
<keyword evidence="3" id="KW-1185">Reference proteome</keyword>
<proteinExistence type="predicted"/>
<sequence length="42" mass="4667">MALRYSTADAMDVTALREALDEPEKNPNWSLSPCRGVTERTA</sequence>
<dbReference type="AlphaFoldDB" id="L1KNS1"/>
<evidence type="ECO:0000256" key="1">
    <source>
        <dbReference type="SAM" id="MobiDB-lite"/>
    </source>
</evidence>
<evidence type="ECO:0000313" key="2">
    <source>
        <dbReference type="EMBL" id="EKX62204.1"/>
    </source>
</evidence>
<name>L1KNS1_9ACTN</name>
<organism evidence="2 3">
    <name type="scientific">Streptomyces ipomoeae 91-03</name>
    <dbReference type="NCBI Taxonomy" id="698759"/>
    <lineage>
        <taxon>Bacteria</taxon>
        <taxon>Bacillati</taxon>
        <taxon>Actinomycetota</taxon>
        <taxon>Actinomycetes</taxon>
        <taxon>Kitasatosporales</taxon>
        <taxon>Streptomycetaceae</taxon>
        <taxon>Streptomyces</taxon>
    </lineage>
</organism>
<gene>
    <name evidence="2" type="ORF">STRIP9103_04771</name>
</gene>
<evidence type="ECO:0000313" key="3">
    <source>
        <dbReference type="Proteomes" id="UP000010411"/>
    </source>
</evidence>
<protein>
    <submittedName>
        <fullName evidence="2">Uncharacterized protein</fullName>
    </submittedName>
</protein>
<comment type="caution">
    <text evidence="2">The sequence shown here is derived from an EMBL/GenBank/DDBJ whole genome shotgun (WGS) entry which is preliminary data.</text>
</comment>
<dbReference type="EMBL" id="AEJC01000530">
    <property type="protein sequence ID" value="EKX62204.1"/>
    <property type="molecule type" value="Genomic_DNA"/>
</dbReference>
<dbReference type="Proteomes" id="UP000010411">
    <property type="component" value="Unassembled WGS sequence"/>
</dbReference>
<accession>L1KNS1</accession>
<feature type="region of interest" description="Disordered" evidence="1">
    <location>
        <begin position="20"/>
        <end position="42"/>
    </location>
</feature>